<feature type="transmembrane region" description="Helical" evidence="1">
    <location>
        <begin position="538"/>
        <end position="557"/>
    </location>
</feature>
<accession>F3KSD0</accession>
<evidence type="ECO:0000313" key="3">
    <source>
        <dbReference type="Proteomes" id="UP000016368"/>
    </source>
</evidence>
<feature type="transmembrane region" description="Helical" evidence="1">
    <location>
        <begin position="360"/>
        <end position="378"/>
    </location>
</feature>
<sequence>MKLQKFTIAPFDLVSAAIISTSIVMLLLLAFRAFDAAAAIVLGTLLTSTFYFSCVKSIRWPSRTSWGVVLALGLAALSLRLHPGLYVWGGQDEGLYVNISSYVERTGSLAIKDELREALPVEARAYYDKYNFWKFKNAVPDQHEGTADPGVYIKDLNTSQYVFQFYPLHSLWLAAASTIAGPDNRAYAAVVFSLLNILVLGLIAFELSGRRLWAGGITAALLATNTMHVFLAGFPLSESLVTFLLASTLYFLLCYWKQRNDGQRSNHYLLFSLGCWLCLTFTHISAFLFLPILGLIALSLVVAARDATEARTPALYFMLVLVTYCLSLLYGLTYSFPYTYDTFRAILGPHLGSIYLDHSPLIFAIATLTCAPIFRAAWKYRTSLREWAEKHGIVTVRYITSGLLLLVTVYCCVIGYRLAFTDVYAANEYLQEYQLPHQGLNSLSHVSLFALMLYISPMVLVLAALYVVRGSRIAAWSGAVFLLTLAWITVLRTVADDPIIPYYYFGRYLSTDAVPIAIIAAALAMATGLDHPKRWIKIGTWISLLFCLAWNLNLLAIQGGQREMAHLDASFKPLMRHFGDEDLVLLDMPHKQYMPLRTALRYYYGKRAVFIHGSDGEIRNFIQSIPKRFLAGNIYILSTNISKPTQLAAENEGIFTLKLSSHYRGEYDVLPMGNVGQDLSLHLFKLNFSEISTLSRHGRILFGGQGHSDWYVGEGWSGAEPDARWTEGDGATLNLPLAPGRYRLRFSLAGLKTQSVNVSVNGILRTTWRVSELPDGYKVYELNIQDADTTKGRVDIRLETPMAISPAEISTSQDTRKLGVMVKSIDVD</sequence>
<keyword evidence="1" id="KW-0472">Membrane</keyword>
<feature type="transmembrane region" description="Helical" evidence="1">
    <location>
        <begin position="446"/>
        <end position="468"/>
    </location>
</feature>
<feature type="transmembrane region" description="Helical" evidence="1">
    <location>
        <begin position="12"/>
        <end position="31"/>
    </location>
</feature>
<comment type="caution">
    <text evidence="2">The sequence shown here is derived from an EMBL/GenBank/DDBJ whole genome shotgun (WGS) entry which is preliminary data.</text>
</comment>
<name>F3KSD0_9BURK</name>
<gene>
    <name evidence="2" type="ORF">HGR_06796</name>
</gene>
<feature type="transmembrane region" description="Helical" evidence="1">
    <location>
        <begin position="475"/>
        <end position="495"/>
    </location>
</feature>
<feature type="transmembrane region" description="Helical" evidence="1">
    <location>
        <begin position="37"/>
        <end position="54"/>
    </location>
</feature>
<dbReference type="OrthoDB" id="9149950at2"/>
<feature type="transmembrane region" description="Helical" evidence="1">
    <location>
        <begin position="398"/>
        <end position="419"/>
    </location>
</feature>
<feature type="transmembrane region" description="Helical" evidence="1">
    <location>
        <begin position="66"/>
        <end position="88"/>
    </location>
</feature>
<dbReference type="RefSeq" id="WP_006297394.1">
    <property type="nucleotide sequence ID" value="NZ_AEGR01000050.1"/>
</dbReference>
<dbReference type="eggNOG" id="COG1368">
    <property type="taxonomic scope" value="Bacteria"/>
</dbReference>
<dbReference type="STRING" id="887062.HGR_06796"/>
<feature type="transmembrane region" description="Helical" evidence="1">
    <location>
        <begin position="186"/>
        <end position="205"/>
    </location>
</feature>
<protein>
    <submittedName>
        <fullName evidence="2">Sulfatase</fullName>
    </submittedName>
</protein>
<keyword evidence="1" id="KW-0812">Transmembrane</keyword>
<feature type="transmembrane region" description="Helical" evidence="1">
    <location>
        <begin position="315"/>
        <end position="340"/>
    </location>
</feature>
<evidence type="ECO:0000256" key="1">
    <source>
        <dbReference type="SAM" id="Phobius"/>
    </source>
</evidence>
<feature type="transmembrane region" description="Helical" evidence="1">
    <location>
        <begin position="240"/>
        <end position="256"/>
    </location>
</feature>
<proteinExistence type="predicted"/>
<dbReference type="Proteomes" id="UP000016368">
    <property type="component" value="Unassembled WGS sequence"/>
</dbReference>
<dbReference type="AlphaFoldDB" id="F3KSD0"/>
<dbReference type="EMBL" id="AEGR01000050">
    <property type="protein sequence ID" value="EGI77324.1"/>
    <property type="molecule type" value="Genomic_DNA"/>
</dbReference>
<keyword evidence="3" id="KW-1185">Reference proteome</keyword>
<feature type="transmembrane region" description="Helical" evidence="1">
    <location>
        <begin position="507"/>
        <end position="526"/>
    </location>
</feature>
<organism evidence="2 3">
    <name type="scientific">Hylemonella gracilis ATCC 19624</name>
    <dbReference type="NCBI Taxonomy" id="887062"/>
    <lineage>
        <taxon>Bacteria</taxon>
        <taxon>Pseudomonadati</taxon>
        <taxon>Pseudomonadota</taxon>
        <taxon>Betaproteobacteria</taxon>
        <taxon>Burkholderiales</taxon>
        <taxon>Comamonadaceae</taxon>
        <taxon>Hylemonella</taxon>
    </lineage>
</organism>
<dbReference type="eggNOG" id="COG1807">
    <property type="taxonomic scope" value="Bacteria"/>
</dbReference>
<reference evidence="2 3" key="1">
    <citation type="journal article" date="2011" name="EMBO J.">
        <title>Structural diversity of bacterial flagellar motors.</title>
        <authorList>
            <person name="Chen S."/>
            <person name="Beeby M."/>
            <person name="Murphy G.E."/>
            <person name="Leadbetter J.R."/>
            <person name="Hendrixson D.R."/>
            <person name="Briegel A."/>
            <person name="Li Z."/>
            <person name="Shi J."/>
            <person name="Tocheva E.I."/>
            <person name="Muller A."/>
            <person name="Dobro M.J."/>
            <person name="Jensen G.J."/>
        </authorList>
    </citation>
    <scope>NUCLEOTIDE SEQUENCE [LARGE SCALE GENOMIC DNA]</scope>
    <source>
        <strain evidence="2 3">ATCC 19624</strain>
    </source>
</reference>
<evidence type="ECO:0000313" key="2">
    <source>
        <dbReference type="EMBL" id="EGI77324.1"/>
    </source>
</evidence>
<keyword evidence="1" id="KW-1133">Transmembrane helix</keyword>